<keyword evidence="5 9" id="KW-0732">Signal</keyword>
<dbReference type="PROSITE" id="PS52016">
    <property type="entry name" value="TONB_DEPENDENT_REC_3"/>
    <property type="match status" value="1"/>
</dbReference>
<dbReference type="SUPFAM" id="SSF56935">
    <property type="entry name" value="Porins"/>
    <property type="match status" value="1"/>
</dbReference>
<accession>A0A6V6YN14</accession>
<dbReference type="InterPro" id="IPR012910">
    <property type="entry name" value="Plug_dom"/>
</dbReference>
<evidence type="ECO:0000256" key="5">
    <source>
        <dbReference type="ARBA" id="ARBA00022729"/>
    </source>
</evidence>
<feature type="domain" description="TonB-dependent receptor plug" evidence="10">
    <location>
        <begin position="57"/>
        <end position="157"/>
    </location>
</feature>
<dbReference type="PANTHER" id="PTHR30069">
    <property type="entry name" value="TONB-DEPENDENT OUTER MEMBRANE RECEPTOR"/>
    <property type="match status" value="1"/>
</dbReference>
<name>A0A6V6YN14_9FLAO</name>
<keyword evidence="6 8" id="KW-0472">Membrane</keyword>
<organism evidence="11 12">
    <name type="scientific">Flavobacterium salmonis</name>
    <dbReference type="NCBI Taxonomy" id="2654844"/>
    <lineage>
        <taxon>Bacteria</taxon>
        <taxon>Pseudomonadati</taxon>
        <taxon>Bacteroidota</taxon>
        <taxon>Flavobacteriia</taxon>
        <taxon>Flavobacteriales</taxon>
        <taxon>Flavobacteriaceae</taxon>
        <taxon>Flavobacterium</taxon>
    </lineage>
</organism>
<sequence>MKTILIFLLLLLPIGLSAQNKPTEPSKKDSETKTNELQEVKIISLTEEQKEVLKVKNNINPVTIITAKQLENRAGNLNEVLARQAGVQVRSSGGLGSEARISIRGLEGKRVQVFIDGNALNTPDGSFGINDLPVQVIERIEIYKGSVPAYLGGDGLGSAVNVVTRHRDMSYIDANISRQSYNTESMGLILKKTFYKQGIEIGGGIFSTKSDNDYSFLSPYQPDLIIKRDHDKFKSVLGGLSIRFHKLWFDEIEIETAFVNNDKQIQGIQKNIQKAESESNAKVLALTLVKKRFFYDKLNFRFSLLLGDFNAKFKDLSFYSYNWDGSRTPSTLGQGELGIGPNLSTSIQKEIRQRLNLDYAINEKFNLNLNSAFRYGSFDPKDDVGNAYAGKNLFNYPANLTNSVTGLTFDSNFFNNKLLFSTAGKYYSNYIEGYNTSIYLTDTPDKISNNTGIFGYNFGFRYRFSESFLVKASHEKGVRLPNNAEFFGDGILITPAIFLKPEVAYNSSLGLIFDKTYRNEKRLQIDVNGFYMNVEELIQLSGNGLSLGYVNFAKARIVGADMDIKADITKTLFASCNATYQILTDTNEFIPATQNVPNPTYNLKIPNTPQLFANWNLEFHKDNWLCKNSKTRIIYDGSFTDEFNYGFKISIYDNFVIPAYVSHTLSFEQSFQDNRYTVSAEVNNLTDQEILNNYNLPLPGRTFRIKLRYLFLSKNKHHH</sequence>
<evidence type="ECO:0000313" key="11">
    <source>
        <dbReference type="EMBL" id="CAD0000827.1"/>
    </source>
</evidence>
<dbReference type="Pfam" id="PF07715">
    <property type="entry name" value="Plug"/>
    <property type="match status" value="1"/>
</dbReference>
<dbReference type="GO" id="GO:0015344">
    <property type="term" value="F:siderophore uptake transmembrane transporter activity"/>
    <property type="evidence" value="ECO:0007669"/>
    <property type="project" value="TreeGrafter"/>
</dbReference>
<dbReference type="EMBL" id="CAIJDP010000049">
    <property type="protein sequence ID" value="CAD0000827.1"/>
    <property type="molecule type" value="Genomic_DNA"/>
</dbReference>
<evidence type="ECO:0000256" key="6">
    <source>
        <dbReference type="ARBA" id="ARBA00023136"/>
    </source>
</evidence>
<dbReference type="AlphaFoldDB" id="A0A6V6YN14"/>
<evidence type="ECO:0000256" key="3">
    <source>
        <dbReference type="ARBA" id="ARBA00022452"/>
    </source>
</evidence>
<dbReference type="RefSeq" id="WP_180907627.1">
    <property type="nucleotide sequence ID" value="NZ_CAIJDP010000049.1"/>
</dbReference>
<keyword evidence="12" id="KW-1185">Reference proteome</keyword>
<comment type="similarity">
    <text evidence="8">Belongs to the TonB-dependent receptor family.</text>
</comment>
<dbReference type="InterPro" id="IPR039426">
    <property type="entry name" value="TonB-dep_rcpt-like"/>
</dbReference>
<keyword evidence="7 8" id="KW-0998">Cell outer membrane</keyword>
<dbReference type="InterPro" id="IPR036942">
    <property type="entry name" value="Beta-barrel_TonB_sf"/>
</dbReference>
<dbReference type="GO" id="GO:0009279">
    <property type="term" value="C:cell outer membrane"/>
    <property type="evidence" value="ECO:0007669"/>
    <property type="project" value="UniProtKB-SubCell"/>
</dbReference>
<dbReference type="GO" id="GO:0044718">
    <property type="term" value="P:siderophore transmembrane transport"/>
    <property type="evidence" value="ECO:0007669"/>
    <property type="project" value="TreeGrafter"/>
</dbReference>
<evidence type="ECO:0000256" key="2">
    <source>
        <dbReference type="ARBA" id="ARBA00022448"/>
    </source>
</evidence>
<dbReference type="PANTHER" id="PTHR30069:SF29">
    <property type="entry name" value="HEMOGLOBIN AND HEMOGLOBIN-HAPTOGLOBIN-BINDING PROTEIN 1-RELATED"/>
    <property type="match status" value="1"/>
</dbReference>
<dbReference type="Gene3D" id="2.170.130.10">
    <property type="entry name" value="TonB-dependent receptor, plug domain"/>
    <property type="match status" value="1"/>
</dbReference>
<keyword evidence="4 8" id="KW-0812">Transmembrane</keyword>
<evidence type="ECO:0000259" key="10">
    <source>
        <dbReference type="Pfam" id="PF07715"/>
    </source>
</evidence>
<evidence type="ECO:0000313" key="12">
    <source>
        <dbReference type="Proteomes" id="UP000530060"/>
    </source>
</evidence>
<keyword evidence="2 8" id="KW-0813">Transport</keyword>
<evidence type="ECO:0000256" key="4">
    <source>
        <dbReference type="ARBA" id="ARBA00022692"/>
    </source>
</evidence>
<gene>
    <name evidence="11" type="primary">btuB_1</name>
    <name evidence="11" type="ORF">FLAT13_00238</name>
</gene>
<evidence type="ECO:0000256" key="9">
    <source>
        <dbReference type="SAM" id="SignalP"/>
    </source>
</evidence>
<feature type="chain" id="PRO_5027713386" evidence="9">
    <location>
        <begin position="19"/>
        <end position="719"/>
    </location>
</feature>
<evidence type="ECO:0000256" key="8">
    <source>
        <dbReference type="PROSITE-ProRule" id="PRU01360"/>
    </source>
</evidence>
<dbReference type="InterPro" id="IPR037066">
    <property type="entry name" value="Plug_dom_sf"/>
</dbReference>
<comment type="subcellular location">
    <subcellularLocation>
        <location evidence="1 8">Cell outer membrane</location>
        <topology evidence="1 8">Multi-pass membrane protein</topology>
    </subcellularLocation>
</comment>
<proteinExistence type="inferred from homology"/>
<evidence type="ECO:0000256" key="1">
    <source>
        <dbReference type="ARBA" id="ARBA00004571"/>
    </source>
</evidence>
<protein>
    <submittedName>
        <fullName evidence="11">Vitamin B12 transporter BtuB</fullName>
    </submittedName>
</protein>
<dbReference type="Gene3D" id="2.40.170.20">
    <property type="entry name" value="TonB-dependent receptor, beta-barrel domain"/>
    <property type="match status" value="1"/>
</dbReference>
<reference evidence="11 12" key="1">
    <citation type="submission" date="2020-06" db="EMBL/GenBank/DDBJ databases">
        <authorList>
            <person name="Criscuolo A."/>
        </authorList>
    </citation>
    <scope>NUCLEOTIDE SEQUENCE [LARGE SCALE GENOMIC DNA]</scope>
    <source>
        <strain evidence="12">CIP 111411</strain>
    </source>
</reference>
<feature type="signal peptide" evidence="9">
    <location>
        <begin position="1"/>
        <end position="18"/>
    </location>
</feature>
<dbReference type="Proteomes" id="UP000530060">
    <property type="component" value="Unassembled WGS sequence"/>
</dbReference>
<keyword evidence="3 8" id="KW-1134">Transmembrane beta strand</keyword>
<comment type="caution">
    <text evidence="11">The sequence shown here is derived from an EMBL/GenBank/DDBJ whole genome shotgun (WGS) entry which is preliminary data.</text>
</comment>
<evidence type="ECO:0000256" key="7">
    <source>
        <dbReference type="ARBA" id="ARBA00023237"/>
    </source>
</evidence>